<name>A0ABS3JPD3_9BACT</name>
<evidence type="ECO:0000313" key="2">
    <source>
        <dbReference type="EMBL" id="MBO0951852.1"/>
    </source>
</evidence>
<evidence type="ECO:0000313" key="3">
    <source>
        <dbReference type="Proteomes" id="UP000664628"/>
    </source>
</evidence>
<reference evidence="2 3" key="1">
    <citation type="submission" date="2021-03" db="EMBL/GenBank/DDBJ databases">
        <title>Fibrella sp. HMF5405 genome sequencing and assembly.</title>
        <authorList>
            <person name="Kang H."/>
            <person name="Kim H."/>
            <person name="Bae S."/>
            <person name="Joh K."/>
        </authorList>
    </citation>
    <scope>NUCLEOTIDE SEQUENCE [LARGE SCALE GENOMIC DNA]</scope>
    <source>
        <strain evidence="2 3">HMF5405</strain>
    </source>
</reference>
<dbReference type="RefSeq" id="WP_207331805.1">
    <property type="nucleotide sequence ID" value="NZ_JAFMYW010000009.1"/>
</dbReference>
<keyword evidence="1" id="KW-0175">Coiled coil</keyword>
<feature type="coiled-coil region" evidence="1">
    <location>
        <begin position="11"/>
        <end position="42"/>
    </location>
</feature>
<protein>
    <submittedName>
        <fullName evidence="2">Uncharacterized protein</fullName>
    </submittedName>
</protein>
<sequence>MEAVQQELTAEERHERLVAFLKRHMEEKRREEREMQERYQSDPSYKAKFAELRHINADKQS</sequence>
<dbReference type="Proteomes" id="UP000664628">
    <property type="component" value="Unassembled WGS sequence"/>
</dbReference>
<evidence type="ECO:0000256" key="1">
    <source>
        <dbReference type="SAM" id="Coils"/>
    </source>
</evidence>
<dbReference type="EMBL" id="JAFMYW010000009">
    <property type="protein sequence ID" value="MBO0951852.1"/>
    <property type="molecule type" value="Genomic_DNA"/>
</dbReference>
<accession>A0ABS3JPD3</accession>
<gene>
    <name evidence="2" type="ORF">J2I46_24930</name>
</gene>
<comment type="caution">
    <text evidence="2">The sequence shown here is derived from an EMBL/GenBank/DDBJ whole genome shotgun (WGS) entry which is preliminary data.</text>
</comment>
<keyword evidence="3" id="KW-1185">Reference proteome</keyword>
<organism evidence="2 3">
    <name type="scientific">Fibrella forsythiae</name>
    <dbReference type="NCBI Taxonomy" id="2817061"/>
    <lineage>
        <taxon>Bacteria</taxon>
        <taxon>Pseudomonadati</taxon>
        <taxon>Bacteroidota</taxon>
        <taxon>Cytophagia</taxon>
        <taxon>Cytophagales</taxon>
        <taxon>Spirosomataceae</taxon>
        <taxon>Fibrella</taxon>
    </lineage>
</organism>
<proteinExistence type="predicted"/>